<dbReference type="Pfam" id="PF03401">
    <property type="entry name" value="TctC"/>
    <property type="match status" value="1"/>
</dbReference>
<reference evidence="3 4" key="1">
    <citation type="submission" date="2016-11" db="EMBL/GenBank/DDBJ databases">
        <authorList>
            <person name="Jaros S."/>
            <person name="Januszkiewicz K."/>
            <person name="Wedrychowicz H."/>
        </authorList>
    </citation>
    <scope>NUCLEOTIDE SEQUENCE [LARGE SCALE GENOMIC DNA]</scope>
    <source>
        <strain evidence="3 4">DSM 17477</strain>
    </source>
</reference>
<dbReference type="Gene3D" id="3.40.190.10">
    <property type="entry name" value="Periplasmic binding protein-like II"/>
    <property type="match status" value="1"/>
</dbReference>
<feature type="signal peptide" evidence="2">
    <location>
        <begin position="1"/>
        <end position="24"/>
    </location>
</feature>
<accession>A0A1M6GNT0</accession>
<dbReference type="CDD" id="cd07012">
    <property type="entry name" value="PBP2_Bug_TTT"/>
    <property type="match status" value="1"/>
</dbReference>
<dbReference type="RefSeq" id="WP_073049230.1">
    <property type="nucleotide sequence ID" value="NZ_FQZL01000011.1"/>
</dbReference>
<keyword evidence="4" id="KW-1185">Reference proteome</keyword>
<dbReference type="PROSITE" id="PS51257">
    <property type="entry name" value="PROKAR_LIPOPROTEIN"/>
    <property type="match status" value="1"/>
</dbReference>
<dbReference type="AlphaFoldDB" id="A0A1M6GNT0"/>
<proteinExistence type="inferred from homology"/>
<dbReference type="Gene3D" id="3.40.190.150">
    <property type="entry name" value="Bordetella uptake gene, domain 1"/>
    <property type="match status" value="1"/>
</dbReference>
<evidence type="ECO:0000313" key="4">
    <source>
        <dbReference type="Proteomes" id="UP000184052"/>
    </source>
</evidence>
<organism evidence="3 4">
    <name type="scientific">Dethiosulfatibacter aminovorans DSM 17477</name>
    <dbReference type="NCBI Taxonomy" id="1121476"/>
    <lineage>
        <taxon>Bacteria</taxon>
        <taxon>Bacillati</taxon>
        <taxon>Bacillota</taxon>
        <taxon>Tissierellia</taxon>
        <taxon>Dethiosulfatibacter</taxon>
    </lineage>
</organism>
<comment type="similarity">
    <text evidence="1">Belongs to the UPF0065 (bug) family.</text>
</comment>
<evidence type="ECO:0000313" key="3">
    <source>
        <dbReference type="EMBL" id="SHJ11617.1"/>
    </source>
</evidence>
<name>A0A1M6GNT0_9FIRM</name>
<dbReference type="Proteomes" id="UP000184052">
    <property type="component" value="Unassembled WGS sequence"/>
</dbReference>
<feature type="chain" id="PRO_5009917803" evidence="2">
    <location>
        <begin position="25"/>
        <end position="336"/>
    </location>
</feature>
<dbReference type="PANTHER" id="PTHR42928">
    <property type="entry name" value="TRICARBOXYLATE-BINDING PROTEIN"/>
    <property type="match status" value="1"/>
</dbReference>
<sequence>MKRIISLILVLVLALSLGVGCSQGGNEGEEKAFPYEKTVEIIAPASPGGGWDSTARALQKVIVDNKLAGDVNVVVSNLPGGNGSIAWNGLIDEKNPHKIAMDSSYIYLNSMLGIEGAPSIDDVTPIATLTNEWIGVFVSIDSPYNSINDLFDAVKADVNSVQFVVAPGKGNDDHLATLTTAKAYGIDVTEFDKTIVATDTSEILTGIMGGFYDACFTGALEGLEFVEAGNLKCLGITSNERYEGKFDYIPTIQEQGVDVVFPHWRGLLGAPGMTEEEIAWWNELIEAAIATDDWKEILDNNEWVSYYRNSADTKAMWEEEIVNYESLVEAAGLMVK</sequence>
<dbReference type="EMBL" id="FQZL01000011">
    <property type="protein sequence ID" value="SHJ11617.1"/>
    <property type="molecule type" value="Genomic_DNA"/>
</dbReference>
<keyword evidence="3" id="KW-0675">Receptor</keyword>
<dbReference type="PIRSF" id="PIRSF017082">
    <property type="entry name" value="YflP"/>
    <property type="match status" value="1"/>
</dbReference>
<dbReference type="PANTHER" id="PTHR42928:SF3">
    <property type="entry name" value="UPF0065 PROTEIN YFLP"/>
    <property type="match status" value="1"/>
</dbReference>
<evidence type="ECO:0000256" key="2">
    <source>
        <dbReference type="SAM" id="SignalP"/>
    </source>
</evidence>
<keyword evidence="2" id="KW-0732">Signal</keyword>
<gene>
    <name evidence="3" type="ORF">SAMN02745751_01779</name>
</gene>
<dbReference type="SUPFAM" id="SSF53850">
    <property type="entry name" value="Periplasmic binding protein-like II"/>
    <property type="match status" value="1"/>
</dbReference>
<dbReference type="STRING" id="1121476.SAMN02745751_01779"/>
<protein>
    <submittedName>
        <fullName evidence="3">Tripartite-type tricarboxylate transporter, receptor component TctC</fullName>
    </submittedName>
</protein>
<dbReference type="InterPro" id="IPR005064">
    <property type="entry name" value="BUG"/>
</dbReference>
<dbReference type="InterPro" id="IPR042100">
    <property type="entry name" value="Bug_dom1"/>
</dbReference>
<evidence type="ECO:0000256" key="1">
    <source>
        <dbReference type="ARBA" id="ARBA00006987"/>
    </source>
</evidence>